<keyword evidence="2" id="KW-0812">Transmembrane</keyword>
<dbReference type="Proteomes" id="UP001224775">
    <property type="component" value="Unassembled WGS sequence"/>
</dbReference>
<feature type="transmembrane region" description="Helical" evidence="2">
    <location>
        <begin position="259"/>
        <end position="278"/>
    </location>
</feature>
<protein>
    <submittedName>
        <fullName evidence="3">Uncharacterized protein</fullName>
    </submittedName>
</protein>
<feature type="compositionally biased region" description="Polar residues" evidence="1">
    <location>
        <begin position="174"/>
        <end position="194"/>
    </location>
</feature>
<gene>
    <name evidence="3" type="ORF">QTG54_000684</name>
</gene>
<dbReference type="EMBL" id="JATAAI010000001">
    <property type="protein sequence ID" value="KAK1748745.1"/>
    <property type="molecule type" value="Genomic_DNA"/>
</dbReference>
<reference evidence="3" key="1">
    <citation type="submission" date="2023-06" db="EMBL/GenBank/DDBJ databases">
        <title>Survivors Of The Sea: Transcriptome response of Skeletonema marinoi to long-term dormancy.</title>
        <authorList>
            <person name="Pinder M.I.M."/>
            <person name="Kourtchenko O."/>
            <person name="Robertson E.K."/>
            <person name="Larsson T."/>
            <person name="Maumus F."/>
            <person name="Osuna-Cruz C.M."/>
            <person name="Vancaester E."/>
            <person name="Stenow R."/>
            <person name="Vandepoele K."/>
            <person name="Ploug H."/>
            <person name="Bruchert V."/>
            <person name="Godhe A."/>
            <person name="Topel M."/>
        </authorList>
    </citation>
    <scope>NUCLEOTIDE SEQUENCE</scope>
    <source>
        <strain evidence="3">R05AC</strain>
    </source>
</reference>
<evidence type="ECO:0000256" key="2">
    <source>
        <dbReference type="SAM" id="Phobius"/>
    </source>
</evidence>
<sequence length="338" mass="36101">MLSSLARTTHRLATTKLPTAAAFGPARTPATRAAVARYASRFLSSMTPYAVDGPDGDHDLEDVEEHMEGVNRIIDFAAVTEDADSITKVHEAVLGTTLFAVDAPDGEHDLEDVEEHMTGVDRIIDEASALEDPLEKKKSRGSSGEGFGKSAAISESPSRTSSDRLSNEDDSGSIPRTLQSIDSAAPTTSGSSDNLDIDPNLSDEARSKAILRQKFGLKSFEEQQADLGDYRAIQEAEKKAAQRDKLRNIEKLWPEDKDLTGLGITTVAFITAGILITIEAGSKATGYELPLGLEEFVTNVVEPNFTPGLGVLLGFSVLLGVFTISLGGTAASSYREDP</sequence>
<evidence type="ECO:0000313" key="4">
    <source>
        <dbReference type="Proteomes" id="UP001224775"/>
    </source>
</evidence>
<organism evidence="3 4">
    <name type="scientific">Skeletonema marinoi</name>
    <dbReference type="NCBI Taxonomy" id="267567"/>
    <lineage>
        <taxon>Eukaryota</taxon>
        <taxon>Sar</taxon>
        <taxon>Stramenopiles</taxon>
        <taxon>Ochrophyta</taxon>
        <taxon>Bacillariophyta</taxon>
        <taxon>Coscinodiscophyceae</taxon>
        <taxon>Thalassiosirophycidae</taxon>
        <taxon>Thalassiosirales</taxon>
        <taxon>Skeletonemataceae</taxon>
        <taxon>Skeletonema</taxon>
        <taxon>Skeletonema marinoi-dohrnii complex</taxon>
    </lineage>
</organism>
<keyword evidence="4" id="KW-1185">Reference proteome</keyword>
<comment type="caution">
    <text evidence="3">The sequence shown here is derived from an EMBL/GenBank/DDBJ whole genome shotgun (WGS) entry which is preliminary data.</text>
</comment>
<accession>A0AAD8YP83</accession>
<keyword evidence="2" id="KW-0472">Membrane</keyword>
<evidence type="ECO:0000256" key="1">
    <source>
        <dbReference type="SAM" id="MobiDB-lite"/>
    </source>
</evidence>
<dbReference type="AlphaFoldDB" id="A0AAD8YP83"/>
<proteinExistence type="predicted"/>
<evidence type="ECO:0000313" key="3">
    <source>
        <dbReference type="EMBL" id="KAK1748745.1"/>
    </source>
</evidence>
<feature type="region of interest" description="Disordered" evidence="1">
    <location>
        <begin position="126"/>
        <end position="200"/>
    </location>
</feature>
<feature type="transmembrane region" description="Helical" evidence="2">
    <location>
        <begin position="309"/>
        <end position="331"/>
    </location>
</feature>
<name>A0AAD8YP83_9STRA</name>
<keyword evidence="2" id="KW-1133">Transmembrane helix</keyword>